<keyword evidence="3" id="KW-1185">Reference proteome</keyword>
<evidence type="ECO:0000256" key="1">
    <source>
        <dbReference type="SAM" id="MobiDB-lite"/>
    </source>
</evidence>
<evidence type="ECO:0000313" key="3">
    <source>
        <dbReference type="Proteomes" id="UP000481153"/>
    </source>
</evidence>
<feature type="region of interest" description="Disordered" evidence="1">
    <location>
        <begin position="40"/>
        <end position="94"/>
    </location>
</feature>
<protein>
    <recommendedName>
        <fullName evidence="4">START domain-containing protein</fullName>
    </recommendedName>
</protein>
<organism evidence="2 3">
    <name type="scientific">Aphanomyces euteiches</name>
    <dbReference type="NCBI Taxonomy" id="100861"/>
    <lineage>
        <taxon>Eukaryota</taxon>
        <taxon>Sar</taxon>
        <taxon>Stramenopiles</taxon>
        <taxon>Oomycota</taxon>
        <taxon>Saprolegniomycetes</taxon>
        <taxon>Saprolegniales</taxon>
        <taxon>Verrucalvaceae</taxon>
        <taxon>Aphanomyces</taxon>
    </lineage>
</organism>
<name>A0A6G0X860_9STRA</name>
<gene>
    <name evidence="2" type="ORF">Ae201684_007676</name>
</gene>
<comment type="caution">
    <text evidence="2">The sequence shown here is derived from an EMBL/GenBank/DDBJ whole genome shotgun (WGS) entry which is preliminary data.</text>
</comment>
<dbReference type="EMBL" id="VJMJ01000090">
    <property type="protein sequence ID" value="KAF0736090.1"/>
    <property type="molecule type" value="Genomic_DNA"/>
</dbReference>
<accession>A0A6G0X860</accession>
<dbReference type="AlphaFoldDB" id="A0A6G0X860"/>
<evidence type="ECO:0000313" key="2">
    <source>
        <dbReference type="EMBL" id="KAF0736090.1"/>
    </source>
</evidence>
<evidence type="ECO:0008006" key="4">
    <source>
        <dbReference type="Google" id="ProtNLM"/>
    </source>
</evidence>
<dbReference type="Proteomes" id="UP000481153">
    <property type="component" value="Unassembled WGS sequence"/>
</dbReference>
<feature type="compositionally biased region" description="Low complexity" evidence="1">
    <location>
        <begin position="45"/>
        <end position="61"/>
    </location>
</feature>
<sequence>MASEESWLQDLQILIATDDQLQDDLATVCDLFDSDDGFTTRVEESASTSSSSSSSSPIASPQRVADDDKIPKTTSNNTKDCPKEKVKPQRSSVRQREEIRCLRQQIDQLSKVLQTRQTIDLTTIDMPLWKRTAKMGLLEKNKALQENEHLRDAISQQATFIEQMQSVFRKKPRLGTHIDVHSEEWQAYKLAAQASLRQVAIHAIADRQYNRMQSALVKAGVFDRENYLFQVKALPQRDQSYTLEIIHHVDLDAPFRLVGAAAWQVFDGDFQLDLPFGAVQSYTRIDPFTVYATYEHQSSGTAWHSNMIRKYFVEHDREVIVSRTVLEDAAIPHMTKGAIENRCMWLTVKPLPSDANRCRFTLLQHLVWPKDELAFEDADMDIVVGEIKQLCFGFMARRRGRLPMPIWMDISQLPHPKMGAFVERGRRFLRLLQATVNDAIGKFHGEQQIDTQALSSSSDPPLVCNQCG</sequence>
<dbReference type="VEuPathDB" id="FungiDB:AeMF1_008985"/>
<reference evidence="2 3" key="1">
    <citation type="submission" date="2019-07" db="EMBL/GenBank/DDBJ databases">
        <title>Genomics analysis of Aphanomyces spp. identifies a new class of oomycete effector associated with host adaptation.</title>
        <authorList>
            <person name="Gaulin E."/>
        </authorList>
    </citation>
    <scope>NUCLEOTIDE SEQUENCE [LARGE SCALE GENOMIC DNA]</scope>
    <source>
        <strain evidence="2 3">ATCC 201684</strain>
    </source>
</reference>
<proteinExistence type="predicted"/>